<name>A0A8S5PL63_9CAUD</name>
<evidence type="ECO:0000313" key="1">
    <source>
        <dbReference type="EMBL" id="DAE07806.1"/>
    </source>
</evidence>
<accession>A0A8S5PL63</accession>
<dbReference type="EMBL" id="BK015457">
    <property type="protein sequence ID" value="DAE07806.1"/>
    <property type="molecule type" value="Genomic_DNA"/>
</dbReference>
<sequence length="31" mass="3708">MLKRFKPILLSCRVPKGQEGRYKKAYIILKE</sequence>
<reference evidence="1" key="1">
    <citation type="journal article" date="2021" name="Proc. Natl. Acad. Sci. U.S.A.">
        <title>A Catalog of Tens of Thousands of Viruses from Human Metagenomes Reveals Hidden Associations with Chronic Diseases.</title>
        <authorList>
            <person name="Tisza M.J."/>
            <person name="Buck C.B."/>
        </authorList>
    </citation>
    <scope>NUCLEOTIDE SEQUENCE</scope>
    <source>
        <strain evidence="1">Ct5kv15</strain>
    </source>
</reference>
<proteinExistence type="predicted"/>
<organism evidence="1">
    <name type="scientific">Siphoviridae sp. ct5kv15</name>
    <dbReference type="NCBI Taxonomy" id="2825338"/>
    <lineage>
        <taxon>Viruses</taxon>
        <taxon>Duplodnaviria</taxon>
        <taxon>Heunggongvirae</taxon>
        <taxon>Uroviricota</taxon>
        <taxon>Caudoviricetes</taxon>
    </lineage>
</organism>
<protein>
    <submittedName>
        <fullName evidence="1">Uncharacterized protein</fullName>
    </submittedName>
</protein>